<keyword evidence="3" id="KW-1185">Reference proteome</keyword>
<protein>
    <submittedName>
        <fullName evidence="2">Uncharacterized protein</fullName>
    </submittedName>
</protein>
<gene>
    <name evidence="2" type="ORF">GHT06_021599</name>
</gene>
<comment type="caution">
    <text evidence="2">The sequence shown here is derived from an EMBL/GenBank/DDBJ whole genome shotgun (WGS) entry which is preliminary data.</text>
</comment>
<dbReference type="EMBL" id="WJBH02000009">
    <property type="protein sequence ID" value="KAI9553672.1"/>
    <property type="molecule type" value="Genomic_DNA"/>
</dbReference>
<organism evidence="2 3">
    <name type="scientific">Daphnia sinensis</name>
    <dbReference type="NCBI Taxonomy" id="1820382"/>
    <lineage>
        <taxon>Eukaryota</taxon>
        <taxon>Metazoa</taxon>
        <taxon>Ecdysozoa</taxon>
        <taxon>Arthropoda</taxon>
        <taxon>Crustacea</taxon>
        <taxon>Branchiopoda</taxon>
        <taxon>Diplostraca</taxon>
        <taxon>Cladocera</taxon>
        <taxon>Anomopoda</taxon>
        <taxon>Daphniidae</taxon>
        <taxon>Daphnia</taxon>
        <taxon>Daphnia similis group</taxon>
    </lineage>
</organism>
<name>A0AAD5KKL8_9CRUS</name>
<proteinExistence type="predicted"/>
<dbReference type="Proteomes" id="UP000820818">
    <property type="component" value="Linkage Group LG9"/>
</dbReference>
<dbReference type="AlphaFoldDB" id="A0AAD5KKL8"/>
<evidence type="ECO:0000313" key="3">
    <source>
        <dbReference type="Proteomes" id="UP000820818"/>
    </source>
</evidence>
<reference evidence="2 3" key="1">
    <citation type="submission" date="2022-05" db="EMBL/GenBank/DDBJ databases">
        <title>A multi-omics perspective on studying reproductive biology in Daphnia sinensis.</title>
        <authorList>
            <person name="Jia J."/>
        </authorList>
    </citation>
    <scope>NUCLEOTIDE SEQUENCE [LARGE SCALE GENOMIC DNA]</scope>
    <source>
        <strain evidence="2 3">WSL</strain>
    </source>
</reference>
<feature type="compositionally biased region" description="Polar residues" evidence="1">
    <location>
        <begin position="1"/>
        <end position="10"/>
    </location>
</feature>
<feature type="region of interest" description="Disordered" evidence="1">
    <location>
        <begin position="67"/>
        <end position="98"/>
    </location>
</feature>
<evidence type="ECO:0000256" key="1">
    <source>
        <dbReference type="SAM" id="MobiDB-lite"/>
    </source>
</evidence>
<accession>A0AAD5KKL8</accession>
<feature type="region of interest" description="Disordered" evidence="1">
    <location>
        <begin position="1"/>
        <end position="42"/>
    </location>
</feature>
<sequence length="143" mass="15786">MSIDQANQPNICEDEAGRREPNTVVEEPSAISIPGLGGPANQPKPRVLATSFFGYVPDAFSIKSPLVSLERSQQPPPAADKKPVMTTNKQAKEEVSDYEEAPKTFETIATLSSDYSQVVYCKFILFFFLLILKTIQGCQKEND</sequence>
<evidence type="ECO:0000313" key="2">
    <source>
        <dbReference type="EMBL" id="KAI9553672.1"/>
    </source>
</evidence>